<sequence>MVSSTSTKINGSSPDSSATPLPSNDILVLRTRAPCLSLGEITFTLIEVLRTRAPCSFPVNWDPLYEWIESGTLNLETHPEMKVLTTVSASVSLIGRASIHIVALFVTSGSLMKNLHG</sequence>
<evidence type="ECO:0000313" key="1">
    <source>
        <dbReference type="EMBL" id="CAF2941823.1"/>
    </source>
</evidence>
<name>A0A7R8D0A4_LEPSM</name>
<accession>A0A7R8D0A4</accession>
<keyword evidence="2" id="KW-1185">Reference proteome</keyword>
<dbReference type="EMBL" id="HG994584">
    <property type="protein sequence ID" value="CAF2941823.1"/>
    <property type="molecule type" value="Genomic_DNA"/>
</dbReference>
<dbReference type="AlphaFoldDB" id="A0A7R8D0A4"/>
<gene>
    <name evidence="1" type="ORF">LSAA_10069</name>
</gene>
<evidence type="ECO:0000313" key="2">
    <source>
        <dbReference type="Proteomes" id="UP000675881"/>
    </source>
</evidence>
<organism evidence="1 2">
    <name type="scientific">Lepeophtheirus salmonis</name>
    <name type="common">Salmon louse</name>
    <name type="synonym">Caligus salmonis</name>
    <dbReference type="NCBI Taxonomy" id="72036"/>
    <lineage>
        <taxon>Eukaryota</taxon>
        <taxon>Metazoa</taxon>
        <taxon>Ecdysozoa</taxon>
        <taxon>Arthropoda</taxon>
        <taxon>Crustacea</taxon>
        <taxon>Multicrustacea</taxon>
        <taxon>Hexanauplia</taxon>
        <taxon>Copepoda</taxon>
        <taxon>Siphonostomatoida</taxon>
        <taxon>Caligidae</taxon>
        <taxon>Lepeophtheirus</taxon>
    </lineage>
</organism>
<reference evidence="1" key="1">
    <citation type="submission" date="2021-02" db="EMBL/GenBank/DDBJ databases">
        <authorList>
            <person name="Bekaert M."/>
        </authorList>
    </citation>
    <scope>NUCLEOTIDE SEQUENCE</scope>
    <source>
        <strain evidence="1">IoA-00</strain>
    </source>
</reference>
<protein>
    <submittedName>
        <fullName evidence="1">(salmon louse) hypothetical protein</fullName>
    </submittedName>
</protein>
<proteinExistence type="predicted"/>
<dbReference type="Proteomes" id="UP000675881">
    <property type="component" value="Chromosome 5"/>
</dbReference>